<accession>F2RLB1</accession>
<dbReference type="Pfam" id="PF10756">
    <property type="entry name" value="bPH_6"/>
    <property type="match status" value="1"/>
</dbReference>
<evidence type="ECO:0000313" key="4">
    <source>
        <dbReference type="EMBL" id="CCA57870.1"/>
    </source>
</evidence>
<evidence type="ECO:0000313" key="5">
    <source>
        <dbReference type="Proteomes" id="UP000006854"/>
    </source>
</evidence>
<dbReference type="STRING" id="953739.SVEN_4584"/>
<keyword evidence="5" id="KW-1185">Reference proteome</keyword>
<dbReference type="PATRIC" id="fig|953739.5.peg.7084"/>
<proteinExistence type="predicted"/>
<dbReference type="OrthoDB" id="4337405at2"/>
<feature type="region of interest" description="Disordered" evidence="1">
    <location>
        <begin position="147"/>
        <end position="182"/>
    </location>
</feature>
<keyword evidence="2" id="KW-1133">Transmembrane helix</keyword>
<feature type="transmembrane region" description="Helical" evidence="2">
    <location>
        <begin position="38"/>
        <end position="55"/>
    </location>
</feature>
<evidence type="ECO:0000256" key="2">
    <source>
        <dbReference type="SAM" id="Phobius"/>
    </source>
</evidence>
<dbReference type="EMBL" id="FR845719">
    <property type="protein sequence ID" value="CCA57870.1"/>
    <property type="molecule type" value="Genomic_DNA"/>
</dbReference>
<dbReference type="RefSeq" id="WP_015035771.1">
    <property type="nucleotide sequence ID" value="NC_018750.1"/>
</dbReference>
<dbReference type="AlphaFoldDB" id="F2RLB1"/>
<feature type="transmembrane region" description="Helical" evidence="2">
    <location>
        <begin position="67"/>
        <end position="89"/>
    </location>
</feature>
<feature type="compositionally biased region" description="Basic and acidic residues" evidence="1">
    <location>
        <begin position="10"/>
        <end position="19"/>
    </location>
</feature>
<keyword evidence="2" id="KW-0472">Membrane</keyword>
<evidence type="ECO:0000259" key="3">
    <source>
        <dbReference type="Pfam" id="PF10756"/>
    </source>
</evidence>
<dbReference type="Proteomes" id="UP000006854">
    <property type="component" value="Chromosome"/>
</dbReference>
<dbReference type="HOGENOM" id="CLU_086376_0_0_11"/>
<dbReference type="InterPro" id="IPR019692">
    <property type="entry name" value="CFP-6_PH"/>
</dbReference>
<gene>
    <name evidence="4" type="ordered locus">SVEN_4584</name>
</gene>
<feature type="transmembrane region" description="Helical" evidence="2">
    <location>
        <begin position="206"/>
        <end position="226"/>
    </location>
</feature>
<evidence type="ECO:0000256" key="1">
    <source>
        <dbReference type="SAM" id="MobiDB-lite"/>
    </source>
</evidence>
<dbReference type="GeneID" id="51865147"/>
<protein>
    <submittedName>
        <fullName evidence="4">Putative integral membrane protein</fullName>
    </submittedName>
</protein>
<organism evidence="4 5">
    <name type="scientific">Streptomyces venezuelae (strain ATCC 10712 / CBS 650.69 / DSM 40230 / JCM 4526 / NBRC 13096 / PD 04745)</name>
    <dbReference type="NCBI Taxonomy" id="953739"/>
    <lineage>
        <taxon>Bacteria</taxon>
        <taxon>Bacillati</taxon>
        <taxon>Actinomycetota</taxon>
        <taxon>Actinomycetes</taxon>
        <taxon>Kitasatosporales</taxon>
        <taxon>Streptomycetaceae</taxon>
        <taxon>Streptomyces</taxon>
    </lineage>
</organism>
<name>F2RLB1_STRVP</name>
<reference evidence="4 5" key="1">
    <citation type="journal article" date="2011" name="BMC Genomics">
        <title>Genome-wide analysis of the role of GlnR in Streptomyces venezuelae provides new insights into global nitrogen regulation in actinomycetes.</title>
        <authorList>
            <person name="Pullan S.T."/>
            <person name="Bibb M.J."/>
            <person name="Merrick M."/>
        </authorList>
    </citation>
    <scope>NUCLEOTIDE SEQUENCE [LARGE SCALE GENOMIC DNA]</scope>
    <source>
        <strain evidence="4">ATCC 10712</strain>
    </source>
</reference>
<keyword evidence="2" id="KW-0812">Transmembrane</keyword>
<feature type="domain" description="Low molecular weight protein antigen 6 PH" evidence="3">
    <location>
        <begin position="86"/>
        <end position="152"/>
    </location>
</feature>
<dbReference type="KEGG" id="sve:SVEN_4584"/>
<dbReference type="eggNOG" id="ENOG50332AI">
    <property type="taxonomic scope" value="Bacteria"/>
</dbReference>
<feature type="region of interest" description="Disordered" evidence="1">
    <location>
        <begin position="1"/>
        <end position="32"/>
    </location>
</feature>
<sequence length="228" mass="24517">MTTPEPTPEPSHEPSRESTPEQPAAGPQSPDRVFRSPLGIASGVFLLALAALFAGDIMIRGEGRSPWLALAGLVLAVPLIVAFTIRPAVYANDDRLRIRNPFRSITLPWATVADVRAGYSSEVLTREGVKYQLWAVPVSLRQRKKAARRAARASQDDPHGRTSVTADVRDSASRTAPSDRTVADLRELAERRAAAPGSQGEARVRWAYEIVGPAVAGLLLLVILVATG</sequence>